<keyword evidence="10" id="KW-0413">Isomerase</keyword>
<dbReference type="GO" id="GO:0043138">
    <property type="term" value="F:3'-5' DNA helicase activity"/>
    <property type="evidence" value="ECO:0007669"/>
    <property type="project" value="UniProtKB-EC"/>
</dbReference>
<keyword evidence="1" id="KW-0540">Nuclease</keyword>
<dbReference type="InterPro" id="IPR014017">
    <property type="entry name" value="DNA_helicase_UvrD-like_C"/>
</dbReference>
<dbReference type="RefSeq" id="WP_108858047.1">
    <property type="nucleotide sequence ID" value="NZ_OMOI01000002.1"/>
</dbReference>
<dbReference type="SUPFAM" id="SSF52540">
    <property type="entry name" value="P-loop containing nucleoside triphosphate hydrolases"/>
    <property type="match status" value="1"/>
</dbReference>
<dbReference type="Gene3D" id="3.40.50.300">
    <property type="entry name" value="P-loop containing nucleotide triphosphate hydrolases"/>
    <property type="match status" value="4"/>
</dbReference>
<dbReference type="EC" id="5.6.2.4" evidence="12"/>
<keyword evidence="19" id="KW-1185">Reference proteome</keyword>
<dbReference type="GO" id="GO:0003677">
    <property type="term" value="F:DNA binding"/>
    <property type="evidence" value="ECO:0007669"/>
    <property type="project" value="UniProtKB-KW"/>
</dbReference>
<dbReference type="InterPro" id="IPR011604">
    <property type="entry name" value="PDDEXK-like_dom_sf"/>
</dbReference>
<dbReference type="GO" id="GO:0033202">
    <property type="term" value="C:DNA helicase complex"/>
    <property type="evidence" value="ECO:0007669"/>
    <property type="project" value="TreeGrafter"/>
</dbReference>
<dbReference type="GO" id="GO:0005829">
    <property type="term" value="C:cytosol"/>
    <property type="evidence" value="ECO:0007669"/>
    <property type="project" value="TreeGrafter"/>
</dbReference>
<name>A0A2R8AT96_9RHOB</name>
<dbReference type="GO" id="GO:0004527">
    <property type="term" value="F:exonuclease activity"/>
    <property type="evidence" value="ECO:0007669"/>
    <property type="project" value="UniProtKB-KW"/>
</dbReference>
<evidence type="ECO:0000256" key="12">
    <source>
        <dbReference type="ARBA" id="ARBA00034808"/>
    </source>
</evidence>
<organism evidence="18 19">
    <name type="scientific">Aliiroseovarius pelagivivens</name>
    <dbReference type="NCBI Taxonomy" id="1639690"/>
    <lineage>
        <taxon>Bacteria</taxon>
        <taxon>Pseudomonadati</taxon>
        <taxon>Pseudomonadota</taxon>
        <taxon>Alphaproteobacteria</taxon>
        <taxon>Rhodobacterales</taxon>
        <taxon>Paracoccaceae</taxon>
        <taxon>Aliiroseovarius</taxon>
    </lineage>
</organism>
<keyword evidence="2 15" id="KW-0547">Nucleotide-binding</keyword>
<dbReference type="Gene3D" id="1.10.486.10">
    <property type="entry name" value="PCRA, domain 4"/>
    <property type="match status" value="1"/>
</dbReference>
<dbReference type="GO" id="GO:0005524">
    <property type="term" value="F:ATP binding"/>
    <property type="evidence" value="ECO:0007669"/>
    <property type="project" value="UniProtKB-UniRule"/>
</dbReference>
<comment type="catalytic activity">
    <reaction evidence="11">
        <text>Couples ATP hydrolysis with the unwinding of duplex DNA by translocating in the 3'-5' direction.</text>
        <dbReference type="EC" id="5.6.2.4"/>
    </reaction>
</comment>
<accession>A0A2R8AT96</accession>
<evidence type="ECO:0000256" key="11">
    <source>
        <dbReference type="ARBA" id="ARBA00034617"/>
    </source>
</evidence>
<dbReference type="Pfam" id="PF00580">
    <property type="entry name" value="UvrD-helicase"/>
    <property type="match status" value="1"/>
</dbReference>
<feature type="domain" description="UvrD-like helicase C-terminal" evidence="17">
    <location>
        <begin position="496"/>
        <end position="770"/>
    </location>
</feature>
<keyword evidence="9" id="KW-0234">DNA repair</keyword>
<reference evidence="18 19" key="1">
    <citation type="submission" date="2018-03" db="EMBL/GenBank/DDBJ databases">
        <authorList>
            <person name="Keele B.F."/>
        </authorList>
    </citation>
    <scope>NUCLEOTIDE SEQUENCE [LARGE SCALE GENOMIC DNA]</scope>
    <source>
        <strain evidence="18 19">CECT 8811</strain>
    </source>
</reference>
<evidence type="ECO:0000256" key="2">
    <source>
        <dbReference type="ARBA" id="ARBA00022741"/>
    </source>
</evidence>
<evidence type="ECO:0000313" key="18">
    <source>
        <dbReference type="EMBL" id="SPF79079.1"/>
    </source>
</evidence>
<evidence type="ECO:0000259" key="17">
    <source>
        <dbReference type="PROSITE" id="PS51217"/>
    </source>
</evidence>
<dbReference type="AlphaFoldDB" id="A0A2R8AT96"/>
<dbReference type="NCBIfam" id="TIGR02784">
    <property type="entry name" value="addA_alphas"/>
    <property type="match status" value="1"/>
</dbReference>
<comment type="catalytic activity">
    <reaction evidence="14">
        <text>ATP + H2O = ADP + phosphate + H(+)</text>
        <dbReference type="Rhea" id="RHEA:13065"/>
        <dbReference type="ChEBI" id="CHEBI:15377"/>
        <dbReference type="ChEBI" id="CHEBI:15378"/>
        <dbReference type="ChEBI" id="CHEBI:30616"/>
        <dbReference type="ChEBI" id="CHEBI:43474"/>
        <dbReference type="ChEBI" id="CHEBI:456216"/>
        <dbReference type="EC" id="5.6.2.4"/>
    </reaction>
</comment>
<dbReference type="OrthoDB" id="9810135at2"/>
<dbReference type="Pfam" id="PF13361">
    <property type="entry name" value="UvrD_C"/>
    <property type="match status" value="1"/>
</dbReference>
<keyword evidence="4 15" id="KW-0378">Hydrolase</keyword>
<evidence type="ECO:0000256" key="13">
    <source>
        <dbReference type="ARBA" id="ARBA00034923"/>
    </source>
</evidence>
<evidence type="ECO:0000256" key="7">
    <source>
        <dbReference type="ARBA" id="ARBA00022840"/>
    </source>
</evidence>
<dbReference type="Gene3D" id="3.90.320.10">
    <property type="match status" value="1"/>
</dbReference>
<feature type="binding site" evidence="15">
    <location>
        <begin position="24"/>
        <end position="31"/>
    </location>
    <ligand>
        <name>ATP</name>
        <dbReference type="ChEBI" id="CHEBI:30616"/>
    </ligand>
</feature>
<evidence type="ECO:0000259" key="16">
    <source>
        <dbReference type="PROSITE" id="PS51198"/>
    </source>
</evidence>
<evidence type="ECO:0000256" key="14">
    <source>
        <dbReference type="ARBA" id="ARBA00048988"/>
    </source>
</evidence>
<keyword evidence="5 15" id="KW-0347">Helicase</keyword>
<dbReference type="PROSITE" id="PS51198">
    <property type="entry name" value="UVRD_HELICASE_ATP_BIND"/>
    <property type="match status" value="1"/>
</dbReference>
<keyword evidence="6" id="KW-0269">Exonuclease</keyword>
<evidence type="ECO:0000256" key="6">
    <source>
        <dbReference type="ARBA" id="ARBA00022839"/>
    </source>
</evidence>
<evidence type="ECO:0000256" key="5">
    <source>
        <dbReference type="ARBA" id="ARBA00022806"/>
    </source>
</evidence>
<evidence type="ECO:0000256" key="15">
    <source>
        <dbReference type="PROSITE-ProRule" id="PRU00560"/>
    </source>
</evidence>
<feature type="domain" description="UvrD-like helicase ATP-binding" evidence="16">
    <location>
        <begin position="3"/>
        <end position="472"/>
    </location>
</feature>
<evidence type="ECO:0000256" key="1">
    <source>
        <dbReference type="ARBA" id="ARBA00022722"/>
    </source>
</evidence>
<dbReference type="GO" id="GO:0016887">
    <property type="term" value="F:ATP hydrolysis activity"/>
    <property type="evidence" value="ECO:0007669"/>
    <property type="project" value="RHEA"/>
</dbReference>
<dbReference type="SUPFAM" id="SSF52980">
    <property type="entry name" value="Restriction endonuclease-like"/>
    <property type="match status" value="1"/>
</dbReference>
<evidence type="ECO:0000256" key="9">
    <source>
        <dbReference type="ARBA" id="ARBA00023204"/>
    </source>
</evidence>
<protein>
    <recommendedName>
        <fullName evidence="12">DNA 3'-5' helicase</fullName>
        <ecNumber evidence="12">5.6.2.4</ecNumber>
    </recommendedName>
    <alternativeName>
        <fullName evidence="13">DNA 3'-5' helicase II</fullName>
    </alternativeName>
</protein>
<dbReference type="InterPro" id="IPR014016">
    <property type="entry name" value="UvrD-like_ATP-bd"/>
</dbReference>
<evidence type="ECO:0000256" key="10">
    <source>
        <dbReference type="ARBA" id="ARBA00023235"/>
    </source>
</evidence>
<evidence type="ECO:0000313" key="19">
    <source>
        <dbReference type="Proteomes" id="UP000244911"/>
    </source>
</evidence>
<proteinExistence type="predicted"/>
<dbReference type="PANTHER" id="PTHR11070">
    <property type="entry name" value="UVRD / RECB / PCRA DNA HELICASE FAMILY MEMBER"/>
    <property type="match status" value="1"/>
</dbReference>
<dbReference type="Proteomes" id="UP000244911">
    <property type="component" value="Unassembled WGS sequence"/>
</dbReference>
<dbReference type="PANTHER" id="PTHR11070:SF2">
    <property type="entry name" value="ATP-DEPENDENT DNA HELICASE SRS2"/>
    <property type="match status" value="1"/>
</dbReference>
<dbReference type="GO" id="GO:0000725">
    <property type="term" value="P:recombinational repair"/>
    <property type="evidence" value="ECO:0007669"/>
    <property type="project" value="TreeGrafter"/>
</dbReference>
<dbReference type="InterPro" id="IPR027417">
    <property type="entry name" value="P-loop_NTPase"/>
</dbReference>
<dbReference type="InterPro" id="IPR038726">
    <property type="entry name" value="PDDEXK_AddAB-type"/>
</dbReference>
<evidence type="ECO:0000256" key="4">
    <source>
        <dbReference type="ARBA" id="ARBA00022801"/>
    </source>
</evidence>
<dbReference type="Pfam" id="PF12705">
    <property type="entry name" value="PDDEXK_1"/>
    <property type="match status" value="1"/>
</dbReference>
<dbReference type="PROSITE" id="PS51217">
    <property type="entry name" value="UVRD_HELICASE_CTER"/>
    <property type="match status" value="1"/>
</dbReference>
<evidence type="ECO:0000256" key="8">
    <source>
        <dbReference type="ARBA" id="ARBA00023125"/>
    </source>
</evidence>
<dbReference type="InterPro" id="IPR000212">
    <property type="entry name" value="DNA_helicase_UvrD/REP"/>
</dbReference>
<dbReference type="InterPro" id="IPR014151">
    <property type="entry name" value="DNA_helicase_AddA"/>
</dbReference>
<evidence type="ECO:0000256" key="3">
    <source>
        <dbReference type="ARBA" id="ARBA00022763"/>
    </source>
</evidence>
<keyword evidence="7 15" id="KW-0067">ATP-binding</keyword>
<keyword evidence="8" id="KW-0238">DNA-binding</keyword>
<keyword evidence="3" id="KW-0227">DNA damage</keyword>
<dbReference type="InterPro" id="IPR011335">
    <property type="entry name" value="Restrct_endonuc-II-like"/>
</dbReference>
<sequence length="1122" mass="123982">MKFDDATLAQIRAADPTASTWLSANAGSGKTRVLTDRVARLLLDGVSPQNILCLTYTKAAASEMQNRLFKRLGEWAMKDDESLTKALAELGVEGARDLSLARQLFARAIEAPGGLKIQTIHAYCASLLRRFPTEAGVSPQFTEMDDRAANDLRATILEQMSDGPHKGLVQNLAQLFTGEDLMRLSAGITSARMLFAEDKDMAQINGWFGLAAGDELNVVLERCFAPEDLDVLAKFRAGSATGSAQDQKRAEALQGADLSLPNLDLLQRLEKMFLLQKSPFSAKIGSVPTKSLQSGACAPIMDQLNDLMTRVEDARHRRLALHNARRTQALYQFAHVFVQEYEAAKLARGWLDFDDLILKAGGLLTDPSVAAWVLFKLDGGIDHILVDEAQDTSPVQWRVIDSLAREFTTGSGARDDVERTIFVVGDPKQSIYSFQGAEPAEFQRMQHSFADRLQQVGRALAVQPLEYSFRSSPAVLGFVDMALEGRSGLGGGFKHRSFFNDKPGRVDLWPSIEPVKHEEDRDWNDPVDRPSPRDHRVQLADNLADEIQRMIHEERLPDDKGGSRPVDPGDILVLVRSRSELFHELIRACKARDIPIAGADQLRIGAELAVKDLTALLSFLATPEDDLSLAATLRSPLFGWSEDDLFRLAHYRGKKTFLWRALSDQPERYSATLETLHDLRDRADFVRPYELLERILTRHGGRRKLLARLGQEAEDGIDALLHQAMSYERLEIPSLTGFITWLETGDITIKRQVDSKGHLVRVMTIHGSKGLEAPIVLLPDLAARRASDPPQVGKLPSDRPFWFPSKADRTEAIDEVAEGLKEAEIEERTRLLYVAMTRAEQWLILTAAGDLGKADTGWYRVCEAAMERAGGADYVFPTGTGKRYAMGDWPDPGVNDPTAQDDQQNKLPDWLATIATPPVSAPKPLSPSDLGGAKALPGEAELADGQDPLIRGRQIHLLLEHLPSIAPENWDRVAQHLLSSGPDAADPSVIRNLTDEVSALLTDAALSHLFDANSIAEAPITGHVPNDPGQILHGFIDRLIVTDEHVLAVDFKSNRAIPDHPARTPEGLLRQLGAYRWMLRTIYPDRPVHTAILWTQARELMPLDDQLVDDAFGRLDAGGLAT</sequence>
<dbReference type="EMBL" id="OMOI01000002">
    <property type="protein sequence ID" value="SPF79079.1"/>
    <property type="molecule type" value="Genomic_DNA"/>
</dbReference>
<gene>
    <name evidence="18" type="primary">addA</name>
    <name evidence="18" type="ORF">ALP8811_03013</name>
</gene>